<sequence>MAWVESSLFRTAPKLTWVFLYNLEVGQDGLRTGFIPWANLQSLVLADVFITPSTLLQTLQPASRHSEYLSIQTTGPEHTDIHADPAEAHGATLPALKCFRLYLGHVDRVSQRLADRRSQSGAPCWSALKSHTCP</sequence>
<dbReference type="AlphaFoldDB" id="A0A5C3QES3"/>
<keyword evidence="2" id="KW-1185">Reference proteome</keyword>
<dbReference type="Proteomes" id="UP000305067">
    <property type="component" value="Unassembled WGS sequence"/>
</dbReference>
<evidence type="ECO:0000313" key="1">
    <source>
        <dbReference type="EMBL" id="TFL00202.1"/>
    </source>
</evidence>
<accession>A0A5C3QES3</accession>
<evidence type="ECO:0000313" key="2">
    <source>
        <dbReference type="Proteomes" id="UP000305067"/>
    </source>
</evidence>
<gene>
    <name evidence="1" type="ORF">BDV98DRAFT_122080</name>
</gene>
<dbReference type="EMBL" id="ML178830">
    <property type="protein sequence ID" value="TFL00202.1"/>
    <property type="molecule type" value="Genomic_DNA"/>
</dbReference>
<proteinExistence type="predicted"/>
<reference evidence="1 2" key="1">
    <citation type="journal article" date="2019" name="Nat. Ecol. Evol.">
        <title>Megaphylogeny resolves global patterns of mushroom evolution.</title>
        <authorList>
            <person name="Varga T."/>
            <person name="Krizsan K."/>
            <person name="Foldi C."/>
            <person name="Dima B."/>
            <person name="Sanchez-Garcia M."/>
            <person name="Sanchez-Ramirez S."/>
            <person name="Szollosi G.J."/>
            <person name="Szarkandi J.G."/>
            <person name="Papp V."/>
            <person name="Albert L."/>
            <person name="Andreopoulos W."/>
            <person name="Angelini C."/>
            <person name="Antonin V."/>
            <person name="Barry K.W."/>
            <person name="Bougher N.L."/>
            <person name="Buchanan P."/>
            <person name="Buyck B."/>
            <person name="Bense V."/>
            <person name="Catcheside P."/>
            <person name="Chovatia M."/>
            <person name="Cooper J."/>
            <person name="Damon W."/>
            <person name="Desjardin D."/>
            <person name="Finy P."/>
            <person name="Geml J."/>
            <person name="Haridas S."/>
            <person name="Hughes K."/>
            <person name="Justo A."/>
            <person name="Karasinski D."/>
            <person name="Kautmanova I."/>
            <person name="Kiss B."/>
            <person name="Kocsube S."/>
            <person name="Kotiranta H."/>
            <person name="LaButti K.M."/>
            <person name="Lechner B.E."/>
            <person name="Liimatainen K."/>
            <person name="Lipzen A."/>
            <person name="Lukacs Z."/>
            <person name="Mihaltcheva S."/>
            <person name="Morgado L.N."/>
            <person name="Niskanen T."/>
            <person name="Noordeloos M.E."/>
            <person name="Ohm R.A."/>
            <person name="Ortiz-Santana B."/>
            <person name="Ovrebo C."/>
            <person name="Racz N."/>
            <person name="Riley R."/>
            <person name="Savchenko A."/>
            <person name="Shiryaev A."/>
            <person name="Soop K."/>
            <person name="Spirin V."/>
            <person name="Szebenyi C."/>
            <person name="Tomsovsky M."/>
            <person name="Tulloss R.E."/>
            <person name="Uehling J."/>
            <person name="Grigoriev I.V."/>
            <person name="Vagvolgyi C."/>
            <person name="Papp T."/>
            <person name="Martin F.M."/>
            <person name="Miettinen O."/>
            <person name="Hibbett D.S."/>
            <person name="Nagy L.G."/>
        </authorList>
    </citation>
    <scope>NUCLEOTIDE SEQUENCE [LARGE SCALE GENOMIC DNA]</scope>
    <source>
        <strain evidence="1 2">CBS 309.79</strain>
    </source>
</reference>
<name>A0A5C3QES3_9AGAR</name>
<protein>
    <submittedName>
        <fullName evidence="1">Uncharacterized protein</fullName>
    </submittedName>
</protein>
<organism evidence="1 2">
    <name type="scientific">Pterulicium gracile</name>
    <dbReference type="NCBI Taxonomy" id="1884261"/>
    <lineage>
        <taxon>Eukaryota</taxon>
        <taxon>Fungi</taxon>
        <taxon>Dikarya</taxon>
        <taxon>Basidiomycota</taxon>
        <taxon>Agaricomycotina</taxon>
        <taxon>Agaricomycetes</taxon>
        <taxon>Agaricomycetidae</taxon>
        <taxon>Agaricales</taxon>
        <taxon>Pleurotineae</taxon>
        <taxon>Pterulaceae</taxon>
        <taxon>Pterulicium</taxon>
    </lineage>
</organism>